<evidence type="ECO:0000313" key="3">
    <source>
        <dbReference type="EMBL" id="OAE36946.1"/>
    </source>
</evidence>
<accession>A0A176WVF0</accession>
<dbReference type="Gene3D" id="3.30.2010.10">
    <property type="entry name" value="Metalloproteases ('zincins'), catalytic domain"/>
    <property type="match status" value="1"/>
</dbReference>
<dbReference type="InterPro" id="IPR002725">
    <property type="entry name" value="YgjP-like_metallopeptidase"/>
</dbReference>
<evidence type="ECO:0000313" key="4">
    <source>
        <dbReference type="Proteomes" id="UP000077098"/>
    </source>
</evidence>
<reference evidence="3 4" key="1">
    <citation type="submission" date="2016-05" db="EMBL/GenBank/DDBJ databases">
        <authorList>
            <person name="Lavstsen T."/>
            <person name="Jespersen J.S."/>
        </authorList>
    </citation>
    <scope>NUCLEOTIDE SEQUENCE [LARGE SCALE GENOMIC DNA]</scope>
    <source>
        <strain evidence="3 4">KCJ1736</strain>
    </source>
</reference>
<organism evidence="3 4">
    <name type="scientific">Agrobacterium tumefaciens</name>
    <dbReference type="NCBI Taxonomy" id="358"/>
    <lineage>
        <taxon>Bacteria</taxon>
        <taxon>Pseudomonadati</taxon>
        <taxon>Pseudomonadota</taxon>
        <taxon>Alphaproteobacteria</taxon>
        <taxon>Hyphomicrobiales</taxon>
        <taxon>Rhizobiaceae</taxon>
        <taxon>Rhizobium/Agrobacterium group</taxon>
        <taxon>Agrobacterium</taxon>
        <taxon>Agrobacterium tumefaciens complex</taxon>
    </lineage>
</organism>
<feature type="region of interest" description="Disordered" evidence="1">
    <location>
        <begin position="1"/>
        <end position="25"/>
    </location>
</feature>
<feature type="domain" description="YgjP-like metallopeptidase" evidence="2">
    <location>
        <begin position="43"/>
        <end position="245"/>
    </location>
</feature>
<comment type="caution">
    <text evidence="3">The sequence shown here is derived from an EMBL/GenBank/DDBJ whole genome shotgun (WGS) entry which is preliminary data.</text>
</comment>
<dbReference type="InterPro" id="IPR053136">
    <property type="entry name" value="UTP_pyrophosphatase-like"/>
</dbReference>
<dbReference type="RefSeq" id="WP_063951575.1">
    <property type="nucleotide sequence ID" value="NZ_LXPS01000040.1"/>
</dbReference>
<dbReference type="Proteomes" id="UP000077098">
    <property type="component" value="Unassembled WGS sequence"/>
</dbReference>
<protein>
    <recommendedName>
        <fullName evidence="2">YgjP-like metallopeptidase domain-containing protein</fullName>
    </recommendedName>
</protein>
<evidence type="ECO:0000256" key="1">
    <source>
        <dbReference type="SAM" id="MobiDB-lite"/>
    </source>
</evidence>
<dbReference type="AlphaFoldDB" id="A0A176WVF0"/>
<dbReference type="EMBL" id="LXPS01000040">
    <property type="protein sequence ID" value="OAE36946.1"/>
    <property type="molecule type" value="Genomic_DNA"/>
</dbReference>
<dbReference type="PANTHER" id="PTHR30399:SF1">
    <property type="entry name" value="UTP PYROPHOSPHATASE"/>
    <property type="match status" value="1"/>
</dbReference>
<name>A0A176WVF0_AGRTU</name>
<gene>
    <name evidence="3" type="ORF">A7J57_11900</name>
</gene>
<dbReference type="CDD" id="cd07344">
    <property type="entry name" value="M48_yhfN_like"/>
    <property type="match status" value="1"/>
</dbReference>
<dbReference type="PANTHER" id="PTHR30399">
    <property type="entry name" value="UNCHARACTERIZED PROTEIN YGJP"/>
    <property type="match status" value="1"/>
</dbReference>
<feature type="compositionally biased region" description="Low complexity" evidence="1">
    <location>
        <begin position="1"/>
        <end position="20"/>
    </location>
</feature>
<sequence>MFSLLRKSLKSPPAKKAAPSQRTVAVAGRQVPITVRENPRATRITLRIEPGGRALKLTIPIGLHHRHVDDFLERHQGWLEAKLAKTTETGLLLPGATIDIRGISHRIEHSGSLRGVTHVARDGDGAAILKVSGAPEHLKRRIATFLKKEAKADLERLVAFHADIAGRPVRSITLKDTRSRWGSCSHDGNLSFSWRIVMAPEAVIDYLAAHEVAHLREMNHGPKFWALCEKLCPHTNEAKDWLKRHGSRLHAIDFD</sequence>
<dbReference type="Pfam" id="PF01863">
    <property type="entry name" value="YgjP-like"/>
    <property type="match status" value="1"/>
</dbReference>
<proteinExistence type="predicted"/>
<evidence type="ECO:0000259" key="2">
    <source>
        <dbReference type="Pfam" id="PF01863"/>
    </source>
</evidence>